<name>A0AAN8K7S9_PATCE</name>
<evidence type="ECO:0000313" key="4">
    <source>
        <dbReference type="EMBL" id="KAK6186154.1"/>
    </source>
</evidence>
<protein>
    <recommendedName>
        <fullName evidence="3">C2H2-type domain-containing protein</fullName>
    </recommendedName>
</protein>
<dbReference type="Proteomes" id="UP001347796">
    <property type="component" value="Unassembled WGS sequence"/>
</dbReference>
<dbReference type="Gene3D" id="3.30.160.60">
    <property type="entry name" value="Classic Zinc Finger"/>
    <property type="match status" value="1"/>
</dbReference>
<feature type="region of interest" description="Disordered" evidence="2">
    <location>
        <begin position="13"/>
        <end position="33"/>
    </location>
</feature>
<feature type="region of interest" description="Disordered" evidence="2">
    <location>
        <begin position="1483"/>
        <end position="1531"/>
    </location>
</feature>
<organism evidence="4 5">
    <name type="scientific">Patella caerulea</name>
    <name type="common">Rayed Mediterranean limpet</name>
    <dbReference type="NCBI Taxonomy" id="87958"/>
    <lineage>
        <taxon>Eukaryota</taxon>
        <taxon>Metazoa</taxon>
        <taxon>Spiralia</taxon>
        <taxon>Lophotrochozoa</taxon>
        <taxon>Mollusca</taxon>
        <taxon>Gastropoda</taxon>
        <taxon>Patellogastropoda</taxon>
        <taxon>Patelloidea</taxon>
        <taxon>Patellidae</taxon>
        <taxon>Patella</taxon>
    </lineage>
</organism>
<accession>A0AAN8K7S9</accession>
<feature type="compositionally biased region" description="Basic and acidic residues" evidence="2">
    <location>
        <begin position="299"/>
        <end position="317"/>
    </location>
</feature>
<keyword evidence="5" id="KW-1185">Reference proteome</keyword>
<proteinExistence type="predicted"/>
<feature type="region of interest" description="Disordered" evidence="2">
    <location>
        <begin position="593"/>
        <end position="627"/>
    </location>
</feature>
<feature type="compositionally biased region" description="Polar residues" evidence="2">
    <location>
        <begin position="157"/>
        <end position="167"/>
    </location>
</feature>
<feature type="compositionally biased region" description="Polar residues" evidence="2">
    <location>
        <begin position="1501"/>
        <end position="1531"/>
    </location>
</feature>
<keyword evidence="1" id="KW-0479">Metal-binding</keyword>
<feature type="region of interest" description="Disordered" evidence="2">
    <location>
        <begin position="817"/>
        <end position="1013"/>
    </location>
</feature>
<dbReference type="InterPro" id="IPR013087">
    <property type="entry name" value="Znf_C2H2_type"/>
</dbReference>
<gene>
    <name evidence="4" type="ORF">SNE40_008249</name>
</gene>
<feature type="region of interest" description="Disordered" evidence="2">
    <location>
        <begin position="648"/>
        <end position="672"/>
    </location>
</feature>
<comment type="caution">
    <text evidence="4">The sequence shown here is derived from an EMBL/GenBank/DDBJ whole genome shotgun (WGS) entry which is preliminary data.</text>
</comment>
<evidence type="ECO:0000313" key="5">
    <source>
        <dbReference type="Proteomes" id="UP001347796"/>
    </source>
</evidence>
<feature type="region of interest" description="Disordered" evidence="2">
    <location>
        <begin position="715"/>
        <end position="789"/>
    </location>
</feature>
<reference evidence="4 5" key="1">
    <citation type="submission" date="2024-01" db="EMBL/GenBank/DDBJ databases">
        <title>The genome of the rayed Mediterranean limpet Patella caerulea (Linnaeus, 1758).</title>
        <authorList>
            <person name="Anh-Thu Weber A."/>
            <person name="Halstead-Nussloch G."/>
        </authorList>
    </citation>
    <scope>NUCLEOTIDE SEQUENCE [LARGE SCALE GENOMIC DNA]</scope>
    <source>
        <strain evidence="4">AATW-2023a</strain>
        <tissue evidence="4">Whole specimen</tissue>
    </source>
</reference>
<feature type="compositionally biased region" description="Polar residues" evidence="2">
    <location>
        <begin position="936"/>
        <end position="947"/>
    </location>
</feature>
<feature type="region of interest" description="Disordered" evidence="2">
    <location>
        <begin position="1026"/>
        <end position="1057"/>
    </location>
</feature>
<dbReference type="GO" id="GO:0008270">
    <property type="term" value="F:zinc ion binding"/>
    <property type="evidence" value="ECO:0007669"/>
    <property type="project" value="UniProtKB-KW"/>
</dbReference>
<feature type="region of interest" description="Disordered" evidence="2">
    <location>
        <begin position="525"/>
        <end position="546"/>
    </location>
</feature>
<feature type="compositionally biased region" description="Basic residues" evidence="2">
    <location>
        <begin position="915"/>
        <end position="924"/>
    </location>
</feature>
<dbReference type="PROSITE" id="PS00028">
    <property type="entry name" value="ZINC_FINGER_C2H2_1"/>
    <property type="match status" value="2"/>
</dbReference>
<keyword evidence="1" id="KW-0862">Zinc</keyword>
<feature type="compositionally biased region" description="Basic residues" evidence="2">
    <location>
        <begin position="950"/>
        <end position="966"/>
    </location>
</feature>
<feature type="compositionally biased region" description="Polar residues" evidence="2">
    <location>
        <begin position="13"/>
        <end position="31"/>
    </location>
</feature>
<feature type="region of interest" description="Disordered" evidence="2">
    <location>
        <begin position="465"/>
        <end position="494"/>
    </location>
</feature>
<dbReference type="PROSITE" id="PS50157">
    <property type="entry name" value="ZINC_FINGER_C2H2_2"/>
    <property type="match status" value="1"/>
</dbReference>
<feature type="domain" description="C2H2-type" evidence="3">
    <location>
        <begin position="1126"/>
        <end position="1153"/>
    </location>
</feature>
<feature type="compositionally biased region" description="Basic and acidic residues" evidence="2">
    <location>
        <begin position="831"/>
        <end position="843"/>
    </location>
</feature>
<evidence type="ECO:0000256" key="2">
    <source>
        <dbReference type="SAM" id="MobiDB-lite"/>
    </source>
</evidence>
<evidence type="ECO:0000259" key="3">
    <source>
        <dbReference type="PROSITE" id="PS50157"/>
    </source>
</evidence>
<sequence length="2271" mass="255360">MDRRGFNYYSSYQKNNSQLFPDNPHQNQRSYPNPYFHTQREIPSLLYPNTYTNHLPIPPPQQPQCFNNNDPLTESLAGNIQSFCYIQNRMQHQAPYLMNDHPMNYINREEVNRTFNSNNHHQKQIRQQGYNFPQRFINHQGDSWRRDHLRSNHIPRNESNPQMNNDFRSGFPGRKQRRPNRFSSADPIPEKINNQNSSSYRYHIKTSTQSNKVTNQSNYMLHNDLKTTSVSNVNPEKHQKLNVLSTSSPSKDNTKICDHPKKTSESFIRSPIEKYEKHLKIRAVENILDYKIRNSSSFHNKEKQNNVTKQSEKREKWSYSLDSQSNSCPNSARKENIFMNNSPLSKSLLAEKNLYRSLLNYKALSNSNVKKYCSLTSLQKYGKDSSGSSTPLSFNKKNSSLKKSLLTENRCLSENNLSMILAKLEKFKLAKSESKRAMSPLLPSLSFSVKKVKHTRSQTMSLSPTFNVKKIPPTEKGESTLKSSGRSRPMVRSGKCQKELFKDNSIEKTQSLPSPKAEFSVIKKNGNDNGKIHGKVNNKSVAETSRRHQENVCKYLMKRSISHGSCSEDSVVNGPISVFSISSDSSCQINNKRTVKRTDLSRQTEVKKPTRSISEHSRTSQTPHEKIYPLRSRNFSWELDQNSSRLNKYKTLRTRNSESHKQSKYKSSRHSPEIVTPCKVLVQDITQGRNEETIIKRKRGRKREISQIGTIIPKKKAKVIRSSDDDDDEKTSTTSKSRSYFDSSSSKIVNVKRSRIRSVSESSEGSLHANINPIGSSNHSKSENKSTKGISVPRSSIIFNTLKALKEKQKLGQFVLPSSYANHKRSHNSLQRKDQKTSSENKDHHKPTSRNRENESQERITSPVKKKRKPSNKPSAQPKLKPSQDKHIKKSVSKYLDNDCSEELPSSPRTTSPIKQKRKLKYRKSSGGSKPERETSSCLESDTSAVSKRSCIKTKSSLKKPKKSKFRKIENENTTETSDVSEKADDGSASLPSSRFEDDIDIPGSFDSQTDNECNDVFADDLKTKSTKAEKSLSKAKSPMKKSQAKVKMSNPPKGIQKKTIQKKKVGEEKLSASLPNKPRIVITHNSRGSKGAAVTGKIKSCPYCQQFHTRVPELLRKHITQVHPHKCQICRTDFKNKDEAKNHRRIHVKQFHHCTVCQRDFASKFVFARHERSLQHLTLVRVQRQILEVILKTYINTTGSTATLPDLSQFADLITFPNMNISTSDSLDTRDPVKQAEDIRRFYHDNPEIQNLLTKVEKSLKDQTNKKTSDIILPEASGSALDQTTSLSTKVASVLPMVSIDNSKDLVKNCPGDDIITEVLANQDEIMSAITLNDNDEILQRNSFECFDPNKLPTLLPQNNNAENLNENVFDTFPVTFDLLNYNYDQNPCFEPCDLSVANENLIWGSDKCFDFEFGSNNPYDILFNDKTFGLASNPTAVPVSFSQPTVSENSTASVETFVGLLNSNKKNCGYQNYDLSISNSTHVPHVTENNNLHPRVNSRDSQNSLHSQGNNRGSQNNLHSLGNNKDSLNKDITNNSTNCDDLSNSSCYQLTEDGVQIPQSYNTPIMSETFTNVKSRKSISSATTTSEALLSDTPPLEPSYKIPDIQAIAAESSDKGPVQLIPVGVVDKVDSNSSNKAENDCVSQNQTVINSVLGEFNVETKDVSKYSSKDNLKVRELQKVNFQFPINIEILDVPKDNSQCEEIQRENSQFQETLIHTVQGTILKHVDTEVVAPYCSTSCPIGLPDSEKLNSKNCAEISLQKQDTKDGTDNADDSFTVLLEKFLPPHLMSNEGEKKVFVENMTEDLETTSVNSVQDVDTEISEQKNKQLLLSNFKSDLSSQKQCSILCVDDIAVTPGIQKLALDGTEQRNVETQSYDVESTKIIHHLLNKVPNDKTLILDVKAAISFILNQISDAQEEKMSDKAVRTSCAISEETDKTPGEISDEVVRIYDKAVRTSCEISEAIRTSCEISDEAIRTSCEISEDAFRTSCEISDEAVAMPCKISDEAIRTSCEIPDEAIGTSCQKSEDAIMTPCETSNEIVRICNEAVKTSCEISDKAVETPCETSDEAVRTPYEISDEAIGTSCEILDKAAKTPCETSDGAFTTPCAISDKAIRTSCEIPDEAVEMPCEIPIEGVRRTPCEISDEVVKTSCEISDEAVEMPCEISNEGVRTPCEISDEVIRTSCEVSDAASVSFNKGTCQSIEPEVLLLNICTSPCKKLRMRYHQKFVTSSNADKDIVSESCDKETISFILSNMIETICWEESKLKVNS</sequence>
<keyword evidence="1" id="KW-0863">Zinc-finger</keyword>
<feature type="compositionally biased region" description="Low complexity" evidence="2">
    <location>
        <begin position="757"/>
        <end position="766"/>
    </location>
</feature>
<feature type="compositionally biased region" description="Low complexity" evidence="2">
    <location>
        <begin position="732"/>
        <end position="746"/>
    </location>
</feature>
<dbReference type="EMBL" id="JAZGQO010000006">
    <property type="protein sequence ID" value="KAK6186154.1"/>
    <property type="molecule type" value="Genomic_DNA"/>
</dbReference>
<evidence type="ECO:0000256" key="1">
    <source>
        <dbReference type="PROSITE-ProRule" id="PRU00042"/>
    </source>
</evidence>
<feature type="compositionally biased region" description="Basic and acidic residues" evidence="2">
    <location>
        <begin position="596"/>
        <end position="627"/>
    </location>
</feature>
<feature type="compositionally biased region" description="Polar residues" evidence="2">
    <location>
        <begin position="320"/>
        <end position="330"/>
    </location>
</feature>
<feature type="region of interest" description="Disordered" evidence="2">
    <location>
        <begin position="299"/>
        <end position="330"/>
    </location>
</feature>
<feature type="region of interest" description="Disordered" evidence="2">
    <location>
        <begin position="151"/>
        <end position="199"/>
    </location>
</feature>
<feature type="compositionally biased region" description="Polar residues" evidence="2">
    <location>
        <begin position="1483"/>
        <end position="1494"/>
    </location>
</feature>
<dbReference type="SMART" id="SM00355">
    <property type="entry name" value="ZnF_C2H2"/>
    <property type="match status" value="3"/>
</dbReference>